<reference evidence="2 3" key="1">
    <citation type="journal article" date="2018" name="PLoS ONE">
        <title>The draft genome of Kipferlia bialata reveals reductive genome evolution in fornicate parasites.</title>
        <authorList>
            <person name="Tanifuji G."/>
            <person name="Takabayashi S."/>
            <person name="Kume K."/>
            <person name="Takagi M."/>
            <person name="Nakayama T."/>
            <person name="Kamikawa R."/>
            <person name="Inagaki Y."/>
            <person name="Hashimoto T."/>
        </authorList>
    </citation>
    <scope>NUCLEOTIDE SEQUENCE [LARGE SCALE GENOMIC DNA]</scope>
    <source>
        <strain evidence="2">NY0173</strain>
    </source>
</reference>
<proteinExistence type="predicted"/>
<dbReference type="EMBL" id="BDIP01005965">
    <property type="protein sequence ID" value="GIQ90259.1"/>
    <property type="molecule type" value="Genomic_DNA"/>
</dbReference>
<evidence type="ECO:0000313" key="3">
    <source>
        <dbReference type="Proteomes" id="UP000265618"/>
    </source>
</evidence>
<comment type="caution">
    <text evidence="2">The sequence shown here is derived from an EMBL/GenBank/DDBJ whole genome shotgun (WGS) entry which is preliminary data.</text>
</comment>
<evidence type="ECO:0000256" key="1">
    <source>
        <dbReference type="SAM" id="MobiDB-lite"/>
    </source>
</evidence>
<feature type="non-terminal residue" evidence="2">
    <location>
        <position position="1"/>
    </location>
</feature>
<feature type="compositionally biased region" description="Polar residues" evidence="1">
    <location>
        <begin position="72"/>
        <end position="83"/>
    </location>
</feature>
<feature type="compositionally biased region" description="Basic and acidic residues" evidence="1">
    <location>
        <begin position="100"/>
        <end position="115"/>
    </location>
</feature>
<feature type="region of interest" description="Disordered" evidence="1">
    <location>
        <begin position="1"/>
        <end position="150"/>
    </location>
</feature>
<accession>A0A9K3DA89</accession>
<protein>
    <submittedName>
        <fullName evidence="2">Uncharacterized protein</fullName>
    </submittedName>
</protein>
<sequence length="171" mass="18905">MSISYLTRRIEATKGHQPGNDGKPPVLFRRQPQPVFSVTRRDVDMEMSPRRVRHTRRPMSGRPGKVGAPGESGSSATRPSTAGSRPRTARPRSAHPHMRRERERDGERDVREERASGSLTDRSTADNERRAPIRPRTAAVASDSHVKQGVTGSAAPFERVMTSDAYGALVQ</sequence>
<dbReference type="Proteomes" id="UP000265618">
    <property type="component" value="Unassembled WGS sequence"/>
</dbReference>
<dbReference type="AlphaFoldDB" id="A0A9K3DA89"/>
<feature type="compositionally biased region" description="Basic residues" evidence="1">
    <location>
        <begin position="87"/>
        <end position="99"/>
    </location>
</feature>
<organism evidence="2 3">
    <name type="scientific">Kipferlia bialata</name>
    <dbReference type="NCBI Taxonomy" id="797122"/>
    <lineage>
        <taxon>Eukaryota</taxon>
        <taxon>Metamonada</taxon>
        <taxon>Carpediemonas-like organisms</taxon>
        <taxon>Kipferlia</taxon>
    </lineage>
</organism>
<gene>
    <name evidence="2" type="ORF">KIPB_012988</name>
</gene>
<feature type="compositionally biased region" description="Basic residues" evidence="1">
    <location>
        <begin position="50"/>
        <end position="59"/>
    </location>
</feature>
<keyword evidence="3" id="KW-1185">Reference proteome</keyword>
<feature type="compositionally biased region" description="Basic and acidic residues" evidence="1">
    <location>
        <begin position="39"/>
        <end position="49"/>
    </location>
</feature>
<evidence type="ECO:0000313" key="2">
    <source>
        <dbReference type="EMBL" id="GIQ90259.1"/>
    </source>
</evidence>
<name>A0A9K3DA89_9EUKA</name>